<name>A0A9W8WFK7_9HYPO</name>
<keyword evidence="2" id="KW-1185">Reference proteome</keyword>
<dbReference type="OrthoDB" id="5332281at2759"/>
<reference evidence="1" key="1">
    <citation type="submission" date="2022-10" db="EMBL/GenBank/DDBJ databases">
        <title>Tapping the CABI collections for fungal endophytes: first genome assemblies for Collariella, Neodidymelliopsis, Ascochyta clinopodiicola, Didymella pomorum, Didymosphaeria variabile, Neocosmospora piperis and Neocucurbitaria cava.</title>
        <authorList>
            <person name="Hill R."/>
        </authorList>
    </citation>
    <scope>NUCLEOTIDE SEQUENCE</scope>
    <source>
        <strain evidence="1">IMI 366586</strain>
    </source>
</reference>
<dbReference type="AlphaFoldDB" id="A0A9W8WFK7"/>
<evidence type="ECO:0000313" key="1">
    <source>
        <dbReference type="EMBL" id="KAJ4323287.1"/>
    </source>
</evidence>
<proteinExistence type="predicted"/>
<accession>A0A9W8WFK7</accession>
<protein>
    <submittedName>
        <fullName evidence="1">Uncharacterized protein</fullName>
    </submittedName>
</protein>
<evidence type="ECO:0000313" key="2">
    <source>
        <dbReference type="Proteomes" id="UP001140502"/>
    </source>
</evidence>
<sequence>MYSPAPKSIPSPDFAPVFSGRSATPIWTYLGRLNNVTSNETRWLPQDDQVTQRFSLLSSGANVTKLHAPVEVFSPNITCEDAAVSAPTSSRGERYREYKFVSESCNNSGVVVNACEESKYGNLSIAPGKVPCQPEARAYTVHRANCSGITDTLNTIDYNGTTAATYIEGYDIRYAITAAQFKSTWNETNLLTAVDLAKSGCIICKIGYGIEAYDATLDLMTGSVNLFPAGKKMTTLRNLSSNSFAEVLWKTLERPADSLVAGDNVPTLKAAADPKGGPVPGAEAVLFQLMYAQLGHPSDLEILYQRPILMNASISVLKGVAREFAR</sequence>
<comment type="caution">
    <text evidence="1">The sequence shown here is derived from an EMBL/GenBank/DDBJ whole genome shotgun (WGS) entry which is preliminary data.</text>
</comment>
<gene>
    <name evidence="1" type="ORF">N0V84_004417</name>
</gene>
<dbReference type="Proteomes" id="UP001140502">
    <property type="component" value="Unassembled WGS sequence"/>
</dbReference>
<organism evidence="1 2">
    <name type="scientific">Fusarium piperis</name>
    <dbReference type="NCBI Taxonomy" id="1435070"/>
    <lineage>
        <taxon>Eukaryota</taxon>
        <taxon>Fungi</taxon>
        <taxon>Dikarya</taxon>
        <taxon>Ascomycota</taxon>
        <taxon>Pezizomycotina</taxon>
        <taxon>Sordariomycetes</taxon>
        <taxon>Hypocreomycetidae</taxon>
        <taxon>Hypocreales</taxon>
        <taxon>Nectriaceae</taxon>
        <taxon>Fusarium</taxon>
        <taxon>Fusarium solani species complex</taxon>
    </lineage>
</organism>
<dbReference type="EMBL" id="JAPEUR010000072">
    <property type="protein sequence ID" value="KAJ4323287.1"/>
    <property type="molecule type" value="Genomic_DNA"/>
</dbReference>